<feature type="region of interest" description="Disordered" evidence="7">
    <location>
        <begin position="425"/>
        <end position="450"/>
    </location>
</feature>
<keyword evidence="6" id="KW-0175">Coiled coil</keyword>
<dbReference type="InterPro" id="IPR001849">
    <property type="entry name" value="PH_domain"/>
</dbReference>
<dbReference type="EMBL" id="CM014091">
    <property type="protein sequence ID" value="TKS82787.1"/>
    <property type="molecule type" value="Genomic_DNA"/>
</dbReference>
<dbReference type="GO" id="GO:0035023">
    <property type="term" value="P:regulation of Rho protein signal transduction"/>
    <property type="evidence" value="ECO:0007669"/>
    <property type="project" value="TreeGrafter"/>
</dbReference>
<feature type="domain" description="DH" evidence="9">
    <location>
        <begin position="110"/>
        <end position="265"/>
    </location>
</feature>
<evidence type="ECO:0000256" key="1">
    <source>
        <dbReference type="ARBA" id="ARBA00004496"/>
    </source>
</evidence>
<feature type="compositionally biased region" description="Low complexity" evidence="7">
    <location>
        <begin position="436"/>
        <end position="446"/>
    </location>
</feature>
<dbReference type="GO" id="GO:0008017">
    <property type="term" value="F:microtubule binding"/>
    <property type="evidence" value="ECO:0007669"/>
    <property type="project" value="TreeGrafter"/>
</dbReference>
<dbReference type="GO" id="GO:0000902">
    <property type="term" value="P:cell morphogenesis"/>
    <property type="evidence" value="ECO:0007669"/>
    <property type="project" value="TreeGrafter"/>
</dbReference>
<feature type="region of interest" description="Disordered" evidence="7">
    <location>
        <begin position="558"/>
        <end position="643"/>
    </location>
</feature>
<dbReference type="InterPro" id="IPR011993">
    <property type="entry name" value="PH-like_dom_sf"/>
</dbReference>
<accession>A0A4U5V4L6</accession>
<dbReference type="InterPro" id="IPR035899">
    <property type="entry name" value="DBL_dom_sf"/>
</dbReference>
<dbReference type="GO" id="GO:0008270">
    <property type="term" value="F:zinc ion binding"/>
    <property type="evidence" value="ECO:0007669"/>
    <property type="project" value="UniProtKB-KW"/>
</dbReference>
<dbReference type="InterPro" id="IPR000219">
    <property type="entry name" value="DH_dom"/>
</dbReference>
<dbReference type="Gene3D" id="2.30.29.30">
    <property type="entry name" value="Pleckstrin-homology domain (PH domain)/Phosphotyrosine-binding domain (PTB)"/>
    <property type="match status" value="1"/>
</dbReference>
<dbReference type="GO" id="GO:0005085">
    <property type="term" value="F:guanyl-nucleotide exchange factor activity"/>
    <property type="evidence" value="ECO:0007669"/>
    <property type="project" value="UniProtKB-KW"/>
</dbReference>
<keyword evidence="11" id="KW-1185">Reference proteome</keyword>
<dbReference type="STRING" id="240159.A0A4U5V4L6"/>
<dbReference type="Pfam" id="PF00621">
    <property type="entry name" value="RhoGEF"/>
    <property type="match status" value="2"/>
</dbReference>
<evidence type="ECO:0000259" key="8">
    <source>
        <dbReference type="PROSITE" id="PS50003"/>
    </source>
</evidence>
<dbReference type="CDD" id="cd00160">
    <property type="entry name" value="RhoGEF"/>
    <property type="match status" value="1"/>
</dbReference>
<evidence type="ECO:0000256" key="2">
    <source>
        <dbReference type="ARBA" id="ARBA00022490"/>
    </source>
</evidence>
<dbReference type="PROSITE" id="PS50003">
    <property type="entry name" value="PH_DOMAIN"/>
    <property type="match status" value="1"/>
</dbReference>
<dbReference type="SUPFAM" id="SSF50729">
    <property type="entry name" value="PH domain-like"/>
    <property type="match status" value="1"/>
</dbReference>
<dbReference type="GO" id="GO:0007015">
    <property type="term" value="P:actin filament organization"/>
    <property type="evidence" value="ECO:0007669"/>
    <property type="project" value="TreeGrafter"/>
</dbReference>
<keyword evidence="3" id="KW-0597">Phosphoprotein</keyword>
<feature type="compositionally biased region" description="Basic and acidic residues" evidence="7">
    <location>
        <begin position="558"/>
        <end position="585"/>
    </location>
</feature>
<dbReference type="PANTHER" id="PTHR13944:SF20">
    <property type="entry name" value="RHO GUANINE NUCLEOTIDE EXCHANGE FACTOR 2"/>
    <property type="match status" value="1"/>
</dbReference>
<evidence type="ECO:0000256" key="3">
    <source>
        <dbReference type="ARBA" id="ARBA00022553"/>
    </source>
</evidence>
<feature type="region of interest" description="Disordered" evidence="7">
    <location>
        <begin position="484"/>
        <end position="529"/>
    </location>
</feature>
<dbReference type="Pfam" id="PF17838">
    <property type="entry name" value="PH_16"/>
    <property type="match status" value="1"/>
</dbReference>
<dbReference type="GO" id="GO:0032587">
    <property type="term" value="C:ruffle membrane"/>
    <property type="evidence" value="ECO:0007669"/>
    <property type="project" value="TreeGrafter"/>
</dbReference>
<reference evidence="10 11" key="1">
    <citation type="submission" date="2019-01" db="EMBL/GenBank/DDBJ databases">
        <title>Genome Assembly of Collichthys lucidus.</title>
        <authorList>
            <person name="Cai M."/>
            <person name="Xiao S."/>
        </authorList>
    </citation>
    <scope>NUCLEOTIDE SEQUENCE [LARGE SCALE GENOMIC DNA]</scope>
    <source>
        <strain evidence="10">JT15FE1705JMU</strain>
        <tissue evidence="10">Muscle</tissue>
    </source>
</reference>
<dbReference type="InterPro" id="IPR041020">
    <property type="entry name" value="PH_16"/>
</dbReference>
<feature type="domain" description="PH" evidence="8">
    <location>
        <begin position="265"/>
        <end position="373"/>
    </location>
</feature>
<dbReference type="SUPFAM" id="SSF48065">
    <property type="entry name" value="DBL homology domain (DH-domain)"/>
    <property type="match status" value="1"/>
</dbReference>
<name>A0A4U5V4L6_COLLU</name>
<dbReference type="GO" id="GO:0005737">
    <property type="term" value="C:cytoplasm"/>
    <property type="evidence" value="ECO:0007669"/>
    <property type="project" value="UniProtKB-SubCell"/>
</dbReference>
<keyword evidence="5" id="KW-0862">Zinc</keyword>
<feature type="compositionally biased region" description="Low complexity" evidence="7">
    <location>
        <begin position="502"/>
        <end position="515"/>
    </location>
</feature>
<dbReference type="SMART" id="SM00325">
    <property type="entry name" value="RhoGEF"/>
    <property type="match status" value="1"/>
</dbReference>
<keyword evidence="2" id="KW-0963">Cytoplasm</keyword>
<evidence type="ECO:0000256" key="4">
    <source>
        <dbReference type="ARBA" id="ARBA00022658"/>
    </source>
</evidence>
<feature type="compositionally biased region" description="Basic and acidic residues" evidence="7">
    <location>
        <begin position="26"/>
        <end position="37"/>
    </location>
</feature>
<feature type="region of interest" description="Disordered" evidence="7">
    <location>
        <begin position="19"/>
        <end position="40"/>
    </location>
</feature>
<proteinExistence type="predicted"/>
<feature type="compositionally biased region" description="Polar residues" evidence="7">
    <location>
        <begin position="484"/>
        <end position="497"/>
    </location>
</feature>
<dbReference type="InterPro" id="IPR051632">
    <property type="entry name" value="Rho_GEF"/>
</dbReference>
<gene>
    <name evidence="10" type="ORF">D9C73_016896</name>
</gene>
<evidence type="ECO:0000313" key="10">
    <source>
        <dbReference type="EMBL" id="TKS82787.1"/>
    </source>
</evidence>
<evidence type="ECO:0000256" key="7">
    <source>
        <dbReference type="SAM" id="MobiDB-lite"/>
    </source>
</evidence>
<keyword evidence="4" id="KW-0344">Guanine-nucleotide releasing factor</keyword>
<keyword evidence="5" id="KW-0863">Zinc-finger</keyword>
<feature type="compositionally biased region" description="Polar residues" evidence="7">
    <location>
        <begin position="631"/>
        <end position="643"/>
    </location>
</feature>
<comment type="subcellular location">
    <subcellularLocation>
        <location evidence="1">Cytoplasm</location>
    </subcellularLocation>
</comment>
<protein>
    <submittedName>
        <fullName evidence="10">Rho guanine nucleotide exchange factor 2</fullName>
    </submittedName>
</protein>
<dbReference type="AlphaFoldDB" id="A0A4U5V4L6"/>
<dbReference type="Gene3D" id="1.20.900.10">
    <property type="entry name" value="Dbl homology (DH) domain"/>
    <property type="match status" value="2"/>
</dbReference>
<evidence type="ECO:0000256" key="6">
    <source>
        <dbReference type="ARBA" id="ARBA00023054"/>
    </source>
</evidence>
<organism evidence="10 11">
    <name type="scientific">Collichthys lucidus</name>
    <name type="common">Big head croaker</name>
    <name type="synonym">Sciaena lucida</name>
    <dbReference type="NCBI Taxonomy" id="240159"/>
    <lineage>
        <taxon>Eukaryota</taxon>
        <taxon>Metazoa</taxon>
        <taxon>Chordata</taxon>
        <taxon>Craniata</taxon>
        <taxon>Vertebrata</taxon>
        <taxon>Euteleostomi</taxon>
        <taxon>Actinopterygii</taxon>
        <taxon>Neopterygii</taxon>
        <taxon>Teleostei</taxon>
        <taxon>Neoteleostei</taxon>
        <taxon>Acanthomorphata</taxon>
        <taxon>Eupercaria</taxon>
        <taxon>Sciaenidae</taxon>
        <taxon>Collichthys</taxon>
    </lineage>
</organism>
<dbReference type="GO" id="GO:0005856">
    <property type="term" value="C:cytoskeleton"/>
    <property type="evidence" value="ECO:0007669"/>
    <property type="project" value="TreeGrafter"/>
</dbReference>
<keyword evidence="5" id="KW-0479">Metal-binding</keyword>
<dbReference type="GO" id="GO:0045666">
    <property type="term" value="P:positive regulation of neuron differentiation"/>
    <property type="evidence" value="ECO:0007669"/>
    <property type="project" value="TreeGrafter"/>
</dbReference>
<evidence type="ECO:0000313" key="11">
    <source>
        <dbReference type="Proteomes" id="UP000298787"/>
    </source>
</evidence>
<evidence type="ECO:0000259" key="9">
    <source>
        <dbReference type="PROSITE" id="PS50010"/>
    </source>
</evidence>
<dbReference type="PROSITE" id="PS50010">
    <property type="entry name" value="DH_2"/>
    <property type="match status" value="1"/>
</dbReference>
<sequence length="643" mass="72157">MNIKPAPPEAESNVLLCDVEPAGTDPADRSPMMKERPSSAIYPSDSLRQSLLGSRRVRSGLSLAKSVSTNNIAGPLLEELQAEGSCVQADSWSLVVDPNFLQTLHKDLIKQQDVIYELIQTEFHHVRTLRIMEGVYRRGMLEEVMLEAGVVHTIFPCLDQLLEWHSNFLSELLNRRREGLMEGSSNNFTVRRIGDLLLRQRVCRGPLLRRHGVQECILLVTQRLTKYPVLIQRILDNTKGSEEEAQALSQAMLLLKELISSVDKEVLELGRTRRLQEIQARLDPRAQAEVHVQVLLMSDILVFLQEKDQKFTFASLDKSPVVSLNNLIVRDIANQERGMYLISASTPPEMYELYASSKDDRRTWMSRIQQTADNCPSRDEFPLIETEDKALLRRLRADIQQKDREVLELLQERVTLFSDLVEATGREEEGEGVEQSTSSSKTSSSSCRNLFRADTPHTPLAEPLLCASIAEVDKLTELLLDSNTNKSSVTNGNQELSNGDPGSLNGSSDLNSSSSKLRPWAPLSRSMSRDTGLDAAGEAVLLRRQVELLQEEVTRLRLKGEEPTREGEEPDSRRRSNGEISDVIKAEQVAGEQKAWQQGTGAPPHFAIGHPGSSRPIRRPVNEQEEEVMRNLSSLGQSQRLVH</sequence>
<dbReference type="Proteomes" id="UP000298787">
    <property type="component" value="Chromosome 14"/>
</dbReference>
<dbReference type="PANTHER" id="PTHR13944">
    <property type="entry name" value="AGAP007712-PA"/>
    <property type="match status" value="1"/>
</dbReference>
<evidence type="ECO:0000256" key="5">
    <source>
        <dbReference type="ARBA" id="ARBA00022771"/>
    </source>
</evidence>